<proteinExistence type="predicted"/>
<feature type="non-terminal residue" evidence="1">
    <location>
        <position position="1"/>
    </location>
</feature>
<name>A0A382STQ0_9ZZZZ</name>
<evidence type="ECO:0000313" key="1">
    <source>
        <dbReference type="EMBL" id="SVD12597.1"/>
    </source>
</evidence>
<sequence length="35" mass="4031">MDDKTKESVKFLINELSQKKYQKLADEAMKLQGGD</sequence>
<dbReference type="AlphaFoldDB" id="A0A382STQ0"/>
<reference evidence="1" key="1">
    <citation type="submission" date="2018-05" db="EMBL/GenBank/DDBJ databases">
        <authorList>
            <person name="Lanie J.A."/>
            <person name="Ng W.-L."/>
            <person name="Kazmierczak K.M."/>
            <person name="Andrzejewski T.M."/>
            <person name="Davidsen T.M."/>
            <person name="Wayne K.J."/>
            <person name="Tettelin H."/>
            <person name="Glass J.I."/>
            <person name="Rusch D."/>
            <person name="Podicherti R."/>
            <person name="Tsui H.-C.T."/>
            <person name="Winkler M.E."/>
        </authorList>
    </citation>
    <scope>NUCLEOTIDE SEQUENCE</scope>
</reference>
<accession>A0A382STQ0</accession>
<gene>
    <name evidence="1" type="ORF">METZ01_LOCUS365451</name>
</gene>
<protein>
    <submittedName>
        <fullName evidence="1">Uncharacterized protein</fullName>
    </submittedName>
</protein>
<organism evidence="1">
    <name type="scientific">marine metagenome</name>
    <dbReference type="NCBI Taxonomy" id="408172"/>
    <lineage>
        <taxon>unclassified sequences</taxon>
        <taxon>metagenomes</taxon>
        <taxon>ecological metagenomes</taxon>
    </lineage>
</organism>
<dbReference type="EMBL" id="UINC01131100">
    <property type="protein sequence ID" value="SVD12597.1"/>
    <property type="molecule type" value="Genomic_DNA"/>
</dbReference>
<feature type="non-terminal residue" evidence="1">
    <location>
        <position position="35"/>
    </location>
</feature>